<accession>A0AA36CNX6</accession>
<evidence type="ECO:0000259" key="6">
    <source>
        <dbReference type="PROSITE" id="PS50835"/>
    </source>
</evidence>
<protein>
    <submittedName>
        <fullName evidence="7">Uncharacterized protein</fullName>
    </submittedName>
</protein>
<dbReference type="Pfam" id="PF07679">
    <property type="entry name" value="I-set"/>
    <property type="match status" value="1"/>
</dbReference>
<feature type="non-terminal residue" evidence="7">
    <location>
        <position position="1"/>
    </location>
</feature>
<dbReference type="PROSITE" id="PS50025">
    <property type="entry name" value="LAM_G_DOMAIN"/>
    <property type="match status" value="1"/>
</dbReference>
<name>A0AA36CNX6_9BILA</name>
<dbReference type="InterPro" id="IPR003598">
    <property type="entry name" value="Ig_sub2"/>
</dbReference>
<evidence type="ECO:0000259" key="5">
    <source>
        <dbReference type="PROSITE" id="PS50026"/>
    </source>
</evidence>
<evidence type="ECO:0000256" key="1">
    <source>
        <dbReference type="ARBA" id="ARBA00023157"/>
    </source>
</evidence>
<keyword evidence="1 2" id="KW-1015">Disulfide bond</keyword>
<feature type="domain" description="Ig-like" evidence="6">
    <location>
        <begin position="185"/>
        <end position="241"/>
    </location>
</feature>
<dbReference type="EMBL" id="CATQJA010002596">
    <property type="protein sequence ID" value="CAJ0572310.1"/>
    <property type="molecule type" value="Genomic_DNA"/>
</dbReference>
<feature type="compositionally biased region" description="Basic and acidic residues" evidence="3">
    <location>
        <begin position="53"/>
        <end position="64"/>
    </location>
</feature>
<feature type="region of interest" description="Disordered" evidence="3">
    <location>
        <begin position="1"/>
        <end position="28"/>
    </location>
</feature>
<feature type="domain" description="Ig-like" evidence="6">
    <location>
        <begin position="441"/>
        <end position="482"/>
    </location>
</feature>
<dbReference type="PROSITE" id="PS50835">
    <property type="entry name" value="IG_LIKE"/>
    <property type="match status" value="4"/>
</dbReference>
<dbReference type="InterPro" id="IPR050372">
    <property type="entry name" value="Neurexin-related_CASP"/>
</dbReference>
<dbReference type="PROSITE" id="PS00022">
    <property type="entry name" value="EGF_1"/>
    <property type="match status" value="1"/>
</dbReference>
<dbReference type="SUPFAM" id="SSF48726">
    <property type="entry name" value="Immunoglobulin"/>
    <property type="match status" value="3"/>
</dbReference>
<dbReference type="SUPFAM" id="SSF57196">
    <property type="entry name" value="EGF/Laminin"/>
    <property type="match status" value="1"/>
</dbReference>
<gene>
    <name evidence="7" type="ORF">MSPICULIGERA_LOCUS10699</name>
</gene>
<dbReference type="InterPro" id="IPR036179">
    <property type="entry name" value="Ig-like_dom_sf"/>
</dbReference>
<feature type="region of interest" description="Disordered" evidence="3">
    <location>
        <begin position="53"/>
        <end position="74"/>
    </location>
</feature>
<feature type="domain" description="Ig-like" evidence="6">
    <location>
        <begin position="368"/>
        <end position="431"/>
    </location>
</feature>
<dbReference type="InterPro" id="IPR007110">
    <property type="entry name" value="Ig-like_dom"/>
</dbReference>
<evidence type="ECO:0000313" key="8">
    <source>
        <dbReference type="Proteomes" id="UP001177023"/>
    </source>
</evidence>
<dbReference type="Gene3D" id="2.60.120.200">
    <property type="match status" value="1"/>
</dbReference>
<feature type="compositionally biased region" description="Basic and acidic residues" evidence="3">
    <location>
        <begin position="1"/>
        <end position="18"/>
    </location>
</feature>
<keyword evidence="2" id="KW-0245">EGF-like domain</keyword>
<feature type="disulfide bond" evidence="2">
    <location>
        <begin position="609"/>
        <end position="618"/>
    </location>
</feature>
<dbReference type="PROSITE" id="PS50026">
    <property type="entry name" value="EGF_3"/>
    <property type="match status" value="1"/>
</dbReference>
<dbReference type="CDD" id="cd00096">
    <property type="entry name" value="Ig"/>
    <property type="match status" value="1"/>
</dbReference>
<dbReference type="SUPFAM" id="SSF49899">
    <property type="entry name" value="Concanavalin A-like lectins/glucanases"/>
    <property type="match status" value="1"/>
</dbReference>
<reference evidence="7" key="1">
    <citation type="submission" date="2023-06" db="EMBL/GenBank/DDBJ databases">
        <authorList>
            <person name="Delattre M."/>
        </authorList>
    </citation>
    <scope>NUCLEOTIDE SEQUENCE</scope>
    <source>
        <strain evidence="7">AF72</strain>
    </source>
</reference>
<dbReference type="Pfam" id="PF00054">
    <property type="entry name" value="Laminin_G_1"/>
    <property type="match status" value="1"/>
</dbReference>
<proteinExistence type="predicted"/>
<dbReference type="Proteomes" id="UP001177023">
    <property type="component" value="Unassembled WGS sequence"/>
</dbReference>
<dbReference type="InterPro" id="IPR001791">
    <property type="entry name" value="Laminin_G"/>
</dbReference>
<dbReference type="SMART" id="SM00282">
    <property type="entry name" value="LamG"/>
    <property type="match status" value="1"/>
</dbReference>
<organism evidence="7 8">
    <name type="scientific">Mesorhabditis spiculigera</name>
    <dbReference type="NCBI Taxonomy" id="96644"/>
    <lineage>
        <taxon>Eukaryota</taxon>
        <taxon>Metazoa</taxon>
        <taxon>Ecdysozoa</taxon>
        <taxon>Nematoda</taxon>
        <taxon>Chromadorea</taxon>
        <taxon>Rhabditida</taxon>
        <taxon>Rhabditina</taxon>
        <taxon>Rhabditomorpha</taxon>
        <taxon>Rhabditoidea</taxon>
        <taxon>Rhabditidae</taxon>
        <taxon>Mesorhabditinae</taxon>
        <taxon>Mesorhabditis</taxon>
    </lineage>
</organism>
<comment type="caution">
    <text evidence="2">Lacks conserved residue(s) required for the propagation of feature annotation.</text>
</comment>
<sequence>MDTREQIDQYRDPYDRRTQPVAQSQWERDQAAIKQEEDLYKREQERKRLEWERIKQQRENERNGNSRWPETTTYKYTYQPPYGDSQNGRYPGQKVNKGTIEGMLNDAANQQRYPNQNDRYDDRYGKQQGRYPGQTVPKGTVEGMIKDAAREQRYPKRNAGSYRENTRYIATVTVLGGNVQLFDLGEPAELTCAATGSNLVDRIEWSRVQDQLPQDVEEHNEQGVLHFPSFKANYAGEYECRGFRGSEVIATSTVHVHPSSEDVEEARVTIDPPRVRVVTQGDAIVLNCAVEGAKGNEHFAWHLLRGGQIIRNLAKTPRLHIAQADAGNDYGVYKCEIEDDNAQVIGAAYAAVTIGHSAKKPAEMKFDENAEAVLNCPVYTVPGSKVEWSRQDGDMPSKVQQNQSRLVIKDFDDDTAGLYVCKVNIDNHVVEGYVDAMISVPDTIIQVLLEPSSENVQVGDRLWFDCKVTGDDTANVTWVREGEDSLPDNAQGQYCDETITEVPKVISFSGDNAFLALPAPTQVENFTVSMRVIPPREPKNESMLLFLASSYAVDAEGFLNIGIVDDKIQLIYKNRAGGRCRWPDLCANHRCGVNGVCRQLNESHFECECKIYYDGPNCDIFKPIEHAARFNGDAFIEMAGDDFPHLSSELEETIEFKFKTSRMNGVIFWQGQNPDQSLVGEDYVSIGIRDGFLVFAYELGGGAAEMVSIFRVDDGLMHNVLAIRKGRDGALFVDEFPPVNGSSSGILAMLNVDGNVYIGGVPDLKFMTGGLHRANFDGCVADVTLNGDKMDLMGSAVDGRNVRPCDEWVAPKRFLHRHRREAPSPPLTKTEADQIDAALDLRIRSRHRWGRKEKFFF</sequence>
<evidence type="ECO:0000256" key="3">
    <source>
        <dbReference type="SAM" id="MobiDB-lite"/>
    </source>
</evidence>
<evidence type="ECO:0000256" key="2">
    <source>
        <dbReference type="PROSITE-ProRule" id="PRU00076"/>
    </source>
</evidence>
<evidence type="ECO:0000313" key="7">
    <source>
        <dbReference type="EMBL" id="CAJ0572310.1"/>
    </source>
</evidence>
<dbReference type="InterPro" id="IPR003599">
    <property type="entry name" value="Ig_sub"/>
</dbReference>
<dbReference type="InterPro" id="IPR013098">
    <property type="entry name" value="Ig_I-set"/>
</dbReference>
<dbReference type="InterPro" id="IPR000742">
    <property type="entry name" value="EGF"/>
</dbReference>
<dbReference type="CDD" id="cd00110">
    <property type="entry name" value="LamG"/>
    <property type="match status" value="1"/>
</dbReference>
<dbReference type="Gene3D" id="2.60.40.10">
    <property type="entry name" value="Immunoglobulins"/>
    <property type="match status" value="4"/>
</dbReference>
<dbReference type="SMART" id="SM00408">
    <property type="entry name" value="IGc2"/>
    <property type="match status" value="4"/>
</dbReference>
<comment type="caution">
    <text evidence="7">The sequence shown here is derived from an EMBL/GenBank/DDBJ whole genome shotgun (WGS) entry which is preliminary data.</text>
</comment>
<dbReference type="PANTHER" id="PTHR15036">
    <property type="entry name" value="PIKACHURIN-LIKE PROTEIN"/>
    <property type="match status" value="1"/>
</dbReference>
<dbReference type="InterPro" id="IPR013320">
    <property type="entry name" value="ConA-like_dom_sf"/>
</dbReference>
<feature type="domain" description="Ig-like" evidence="6">
    <location>
        <begin position="258"/>
        <end position="353"/>
    </location>
</feature>
<keyword evidence="8" id="KW-1185">Reference proteome</keyword>
<dbReference type="PANTHER" id="PTHR15036:SF85">
    <property type="entry name" value="SP2353, ISOFORM A"/>
    <property type="match status" value="1"/>
</dbReference>
<dbReference type="InterPro" id="IPR013783">
    <property type="entry name" value="Ig-like_fold"/>
</dbReference>
<dbReference type="GO" id="GO:0016020">
    <property type="term" value="C:membrane"/>
    <property type="evidence" value="ECO:0007669"/>
    <property type="project" value="UniProtKB-SubCell"/>
</dbReference>
<evidence type="ECO:0000259" key="4">
    <source>
        <dbReference type="PROSITE" id="PS50025"/>
    </source>
</evidence>
<feature type="region of interest" description="Disordered" evidence="3">
    <location>
        <begin position="109"/>
        <end position="139"/>
    </location>
</feature>
<feature type="domain" description="Laminin G" evidence="4">
    <location>
        <begin position="625"/>
        <end position="805"/>
    </location>
</feature>
<dbReference type="AlphaFoldDB" id="A0AA36CNX6"/>
<dbReference type="SMART" id="SM00409">
    <property type="entry name" value="IG"/>
    <property type="match status" value="4"/>
</dbReference>
<feature type="domain" description="EGF-like" evidence="5">
    <location>
        <begin position="582"/>
        <end position="619"/>
    </location>
</feature>